<evidence type="ECO:0000256" key="9">
    <source>
        <dbReference type="ARBA" id="ARBA00048090"/>
    </source>
</evidence>
<evidence type="ECO:0000256" key="10">
    <source>
        <dbReference type="RuleBase" id="RU363066"/>
    </source>
</evidence>
<reference evidence="12 13" key="1">
    <citation type="submission" date="2017-10" db="EMBL/GenBank/DDBJ databases">
        <title>Sequencing the genomes of 1000 actinobacteria strains.</title>
        <authorList>
            <person name="Klenk H.-P."/>
        </authorList>
    </citation>
    <scope>NUCLEOTIDE SEQUENCE [LARGE SCALE GENOMIC DNA]</scope>
    <source>
        <strain evidence="12 13">DSM 21863</strain>
    </source>
</reference>
<dbReference type="NCBIfam" id="TIGR01313">
    <property type="entry name" value="therm_gnt_kin"/>
    <property type="match status" value="1"/>
</dbReference>
<comment type="pathway">
    <text evidence="1">Carbohydrate acid metabolism.</text>
</comment>
<keyword evidence="5 10" id="KW-0547">Nucleotide-binding</keyword>
<dbReference type="PANTHER" id="PTHR43442">
    <property type="entry name" value="GLUCONOKINASE-RELATED"/>
    <property type="match status" value="1"/>
</dbReference>
<evidence type="ECO:0000256" key="4">
    <source>
        <dbReference type="ARBA" id="ARBA00022679"/>
    </source>
</evidence>
<feature type="region of interest" description="Disordered" evidence="11">
    <location>
        <begin position="1"/>
        <end position="21"/>
    </location>
</feature>
<dbReference type="InterPro" id="IPR027417">
    <property type="entry name" value="P-loop_NTPase"/>
</dbReference>
<dbReference type="Proteomes" id="UP000224130">
    <property type="component" value="Unassembled WGS sequence"/>
</dbReference>
<sequence length="188" mass="19715">MDTDVTRPAPTARAASTPRTQPAGHLVVMGVAGSGKTTIAGLLSDRLGLTLAEADEFHPAANIAKMSAGTPLTDADRAPWLAAIRDWLSTQADSGHAAVVTCSALKRDYRDVLRAAHGTVRFVHLDGSAALLADRIQERSGHFMPPALLPSQLADLEPLADDEDGLVVDVAAAPDEIVATVLAWLRQA</sequence>
<evidence type="ECO:0000313" key="12">
    <source>
        <dbReference type="EMBL" id="PFG42275.1"/>
    </source>
</evidence>
<evidence type="ECO:0000256" key="7">
    <source>
        <dbReference type="ARBA" id="ARBA00022840"/>
    </source>
</evidence>
<dbReference type="GO" id="GO:0005524">
    <property type="term" value="F:ATP binding"/>
    <property type="evidence" value="ECO:0007669"/>
    <property type="project" value="UniProtKB-KW"/>
</dbReference>
<organism evidence="12 13">
    <name type="scientific">Isoptericola jiangsuensis</name>
    <dbReference type="NCBI Taxonomy" id="548579"/>
    <lineage>
        <taxon>Bacteria</taxon>
        <taxon>Bacillati</taxon>
        <taxon>Actinomycetota</taxon>
        <taxon>Actinomycetes</taxon>
        <taxon>Micrococcales</taxon>
        <taxon>Promicromonosporaceae</taxon>
        <taxon>Isoptericola</taxon>
    </lineage>
</organism>
<dbReference type="EC" id="2.7.1.12" evidence="3 10"/>
<protein>
    <recommendedName>
        <fullName evidence="3 10">Gluconokinase</fullName>
        <ecNumber evidence="3 10">2.7.1.12</ecNumber>
    </recommendedName>
</protein>
<dbReference type="EMBL" id="PDJJ01000001">
    <property type="protein sequence ID" value="PFG42275.1"/>
    <property type="molecule type" value="Genomic_DNA"/>
</dbReference>
<name>A0A2A9EVK8_9MICO</name>
<evidence type="ECO:0000256" key="1">
    <source>
        <dbReference type="ARBA" id="ARBA00004761"/>
    </source>
</evidence>
<dbReference type="CDD" id="cd02021">
    <property type="entry name" value="GntK"/>
    <property type="match status" value="1"/>
</dbReference>
<keyword evidence="8" id="KW-0311">Gluconate utilization</keyword>
<evidence type="ECO:0000256" key="6">
    <source>
        <dbReference type="ARBA" id="ARBA00022777"/>
    </source>
</evidence>
<comment type="catalytic activity">
    <reaction evidence="9 10">
        <text>D-gluconate + ATP = 6-phospho-D-gluconate + ADP + H(+)</text>
        <dbReference type="Rhea" id="RHEA:19433"/>
        <dbReference type="ChEBI" id="CHEBI:15378"/>
        <dbReference type="ChEBI" id="CHEBI:18391"/>
        <dbReference type="ChEBI" id="CHEBI:30616"/>
        <dbReference type="ChEBI" id="CHEBI:58759"/>
        <dbReference type="ChEBI" id="CHEBI:456216"/>
        <dbReference type="EC" id="2.7.1.12"/>
    </reaction>
</comment>
<evidence type="ECO:0000256" key="8">
    <source>
        <dbReference type="ARBA" id="ARBA00023064"/>
    </source>
</evidence>
<gene>
    <name evidence="12" type="ORF">ATJ88_0932</name>
</gene>
<evidence type="ECO:0000256" key="11">
    <source>
        <dbReference type="SAM" id="MobiDB-lite"/>
    </source>
</evidence>
<dbReference type="SUPFAM" id="SSF52540">
    <property type="entry name" value="P-loop containing nucleoside triphosphate hydrolases"/>
    <property type="match status" value="1"/>
</dbReference>
<dbReference type="RefSeq" id="WP_098462810.1">
    <property type="nucleotide sequence ID" value="NZ_PDJJ01000001.1"/>
</dbReference>
<evidence type="ECO:0000256" key="2">
    <source>
        <dbReference type="ARBA" id="ARBA00008420"/>
    </source>
</evidence>
<accession>A0A2A9EVK8</accession>
<dbReference type="GO" id="GO:0046316">
    <property type="term" value="F:gluconokinase activity"/>
    <property type="evidence" value="ECO:0007669"/>
    <property type="project" value="UniProtKB-EC"/>
</dbReference>
<proteinExistence type="inferred from homology"/>
<dbReference type="InterPro" id="IPR006001">
    <property type="entry name" value="Therm_gnt_kin"/>
</dbReference>
<keyword evidence="7 10" id="KW-0067">ATP-binding</keyword>
<dbReference type="FunFam" id="3.40.50.300:FF:000522">
    <property type="entry name" value="Gluconokinase"/>
    <property type="match status" value="1"/>
</dbReference>
<evidence type="ECO:0000256" key="5">
    <source>
        <dbReference type="ARBA" id="ARBA00022741"/>
    </source>
</evidence>
<evidence type="ECO:0000313" key="13">
    <source>
        <dbReference type="Proteomes" id="UP000224130"/>
    </source>
</evidence>
<keyword evidence="13" id="KW-1185">Reference proteome</keyword>
<dbReference type="Pfam" id="PF13671">
    <property type="entry name" value="AAA_33"/>
    <property type="match status" value="1"/>
</dbReference>
<dbReference type="AlphaFoldDB" id="A0A2A9EVK8"/>
<keyword evidence="6 10" id="KW-0418">Kinase</keyword>
<dbReference type="Gene3D" id="3.40.50.300">
    <property type="entry name" value="P-loop containing nucleotide triphosphate hydrolases"/>
    <property type="match status" value="1"/>
</dbReference>
<comment type="caution">
    <text evidence="12">The sequence shown here is derived from an EMBL/GenBank/DDBJ whole genome shotgun (WGS) entry which is preliminary data.</text>
</comment>
<evidence type="ECO:0000256" key="3">
    <source>
        <dbReference type="ARBA" id="ARBA00012054"/>
    </source>
</evidence>
<dbReference type="OrthoDB" id="9795716at2"/>
<dbReference type="PANTHER" id="PTHR43442:SF3">
    <property type="entry name" value="GLUCONOKINASE-RELATED"/>
    <property type="match status" value="1"/>
</dbReference>
<comment type="similarity">
    <text evidence="2 10">Belongs to the gluconokinase GntK/GntV family.</text>
</comment>
<dbReference type="GO" id="GO:0005737">
    <property type="term" value="C:cytoplasm"/>
    <property type="evidence" value="ECO:0007669"/>
    <property type="project" value="TreeGrafter"/>
</dbReference>
<keyword evidence="4 10" id="KW-0808">Transferase</keyword>
<dbReference type="GO" id="GO:0019521">
    <property type="term" value="P:D-gluconate metabolic process"/>
    <property type="evidence" value="ECO:0007669"/>
    <property type="project" value="UniProtKB-KW"/>
</dbReference>